<evidence type="ECO:0000313" key="2">
    <source>
        <dbReference type="EMBL" id="UAV89741.1"/>
    </source>
</evidence>
<keyword evidence="3" id="KW-1185">Reference proteome</keyword>
<keyword evidence="1" id="KW-0175">Coiled coil</keyword>
<reference evidence="2 3" key="1">
    <citation type="submission" date="2021-08" db="EMBL/GenBank/DDBJ databases">
        <authorList>
            <person name="DeCurzio J.M.K."/>
            <person name="Krukonis G.P."/>
            <person name="Delesalle V.A."/>
        </authorList>
    </citation>
    <scope>NUCLEOTIDE SEQUENCE [LARGE SCALE GENOMIC DNA]</scope>
</reference>
<protein>
    <submittedName>
        <fullName evidence="2">Uncharacterized protein</fullName>
    </submittedName>
</protein>
<sequence length="177" mass="19525">MQQFKSGDRVKRTGGDFRDVTTGGIYIIDRIADGSDQYTTGSVLLVGCEGSYTARSFELVASAPQVKREFQIGDRVRMIAEDPAHGVGEVEVGDIGVIVQLENSRGVDCVVDFPRQEGWNADFADLEHEHVQVAVETEVSLDEAVANWQNVNQQIKELEAQAANYIRVMRRAGIKPV</sequence>
<dbReference type="Proteomes" id="UP000828412">
    <property type="component" value="Segment"/>
</dbReference>
<evidence type="ECO:0000313" key="3">
    <source>
        <dbReference type="Proteomes" id="UP000828412"/>
    </source>
</evidence>
<name>A0AAE9BNL9_9CAUD</name>
<dbReference type="RefSeq" id="YP_010766693.1">
    <property type="nucleotide sequence ID" value="NC_073680.1"/>
</dbReference>
<gene>
    <name evidence="2" type="primary">160</name>
    <name evidence="2" type="ORF">M51_160</name>
</gene>
<dbReference type="EMBL" id="MZ826350">
    <property type="protein sequence ID" value="UAV89741.1"/>
    <property type="molecule type" value="Genomic_DNA"/>
</dbReference>
<organism evidence="2 3">
    <name type="scientific">Pseudomonas phage M5.1</name>
    <dbReference type="NCBI Taxonomy" id="2873460"/>
    <lineage>
        <taxon>Viruses</taxon>
        <taxon>Duplodnaviria</taxon>
        <taxon>Heunggongvirae</taxon>
        <taxon>Uroviricota</taxon>
        <taxon>Caudoviricetes</taxon>
        <taxon>Vandenendeviridae</taxon>
        <taxon>Gorskivirinae</taxon>
        <taxon>Kremarvirus</taxon>
        <taxon>Kremarvirus M51</taxon>
    </lineage>
</organism>
<feature type="coiled-coil region" evidence="1">
    <location>
        <begin position="141"/>
        <end position="175"/>
    </location>
</feature>
<proteinExistence type="predicted"/>
<dbReference type="GeneID" id="80266390"/>
<evidence type="ECO:0000256" key="1">
    <source>
        <dbReference type="SAM" id="Coils"/>
    </source>
</evidence>
<accession>A0AAE9BNL9</accession>
<dbReference type="KEGG" id="vg:80266390"/>